<feature type="transmembrane region" description="Helical" evidence="1">
    <location>
        <begin position="56"/>
        <end position="80"/>
    </location>
</feature>
<accession>A0A6A7N0H2</accession>
<comment type="caution">
    <text evidence="2">The sequence shown here is derived from an EMBL/GenBank/DDBJ whole genome shotgun (WGS) entry which is preliminary data.</text>
</comment>
<feature type="transmembrane region" description="Helical" evidence="1">
    <location>
        <begin position="30"/>
        <end position="50"/>
    </location>
</feature>
<reference evidence="2 3" key="1">
    <citation type="submission" date="2019-10" db="EMBL/GenBank/DDBJ databases">
        <title>Two novel species isolated from a subtropical stream in China.</title>
        <authorList>
            <person name="Lu H."/>
        </authorList>
    </citation>
    <scope>NUCLEOTIDE SEQUENCE [LARGE SCALE GENOMIC DNA]</scope>
    <source>
        <strain evidence="2 3">FT29W</strain>
    </source>
</reference>
<gene>
    <name evidence="2" type="ORF">GEV02_09895</name>
</gene>
<organism evidence="2 3">
    <name type="scientific">Rugamonas aquatica</name>
    <dbReference type="NCBI Taxonomy" id="2743357"/>
    <lineage>
        <taxon>Bacteria</taxon>
        <taxon>Pseudomonadati</taxon>
        <taxon>Pseudomonadota</taxon>
        <taxon>Betaproteobacteria</taxon>
        <taxon>Burkholderiales</taxon>
        <taxon>Oxalobacteraceae</taxon>
        <taxon>Telluria group</taxon>
        <taxon>Rugamonas</taxon>
    </lineage>
</organism>
<name>A0A6A7N0H2_9BURK</name>
<dbReference type="Proteomes" id="UP000440498">
    <property type="component" value="Unassembled WGS sequence"/>
</dbReference>
<proteinExistence type="predicted"/>
<keyword evidence="3" id="KW-1185">Reference proteome</keyword>
<dbReference type="AlphaFoldDB" id="A0A6A7N0H2"/>
<keyword evidence="1" id="KW-0812">Transmembrane</keyword>
<feature type="transmembrane region" description="Helical" evidence="1">
    <location>
        <begin position="6"/>
        <end position="23"/>
    </location>
</feature>
<feature type="transmembrane region" description="Helical" evidence="1">
    <location>
        <begin position="203"/>
        <end position="225"/>
    </location>
</feature>
<sequence>MTSILLLKLLLVPCLIYLVTLAGRKWGAGVAGWLSAFPVISGPILLTITLEQGPAFAATAAEGTLLAVVAILVFSIAYAWASGRCGIAGSMLWAMAAYGLAVAGLNALHPQLPLCFGLVIGALLLSPRLFPKAALPAQASAAGTGASDVPWRMIAGALLVLTVTFAASRIGPRLSGFFAMFPIMSTVLVGFSHARSGRAFAVALLRGMVYGYYAFAVFCLTIAVTLRQGPIPQAFASAFCCALLVSLGVKRLMSIAAGKAPKLAA</sequence>
<keyword evidence="1" id="KW-1133">Transmembrane helix</keyword>
<keyword evidence="1" id="KW-0472">Membrane</keyword>
<evidence type="ECO:0000256" key="1">
    <source>
        <dbReference type="SAM" id="Phobius"/>
    </source>
</evidence>
<feature type="transmembrane region" description="Helical" evidence="1">
    <location>
        <begin position="87"/>
        <end position="105"/>
    </location>
</feature>
<dbReference type="RefSeq" id="WP_152837830.1">
    <property type="nucleotide sequence ID" value="NZ_WHUG01000003.1"/>
</dbReference>
<feature type="transmembrane region" description="Helical" evidence="1">
    <location>
        <begin position="174"/>
        <end position="191"/>
    </location>
</feature>
<evidence type="ECO:0000313" key="3">
    <source>
        <dbReference type="Proteomes" id="UP000440498"/>
    </source>
</evidence>
<dbReference type="EMBL" id="WHUG01000003">
    <property type="protein sequence ID" value="MQA38461.1"/>
    <property type="molecule type" value="Genomic_DNA"/>
</dbReference>
<protein>
    <submittedName>
        <fullName evidence="2">Uncharacterized protein</fullName>
    </submittedName>
</protein>
<evidence type="ECO:0000313" key="2">
    <source>
        <dbReference type="EMBL" id="MQA38461.1"/>
    </source>
</evidence>
<feature type="transmembrane region" description="Helical" evidence="1">
    <location>
        <begin position="231"/>
        <end position="249"/>
    </location>
</feature>